<reference evidence="6 7" key="1">
    <citation type="submission" date="2020-12" db="EMBL/GenBank/DDBJ databases">
        <title>Revised draft genomes of Rhodomicrobium vannielii ATCC 17100 and Rhodomicrobium udaipurense JA643.</title>
        <authorList>
            <person name="Conners E.M."/>
            <person name="Davenport E.J."/>
            <person name="Bose A."/>
        </authorList>
    </citation>
    <scope>NUCLEOTIDE SEQUENCE [LARGE SCALE GENOMIC DNA]</scope>
    <source>
        <strain evidence="6 7">JA643</strain>
    </source>
</reference>
<evidence type="ECO:0000256" key="3">
    <source>
        <dbReference type="PROSITE-ProRule" id="PRU01091"/>
    </source>
</evidence>
<keyword evidence="1 3" id="KW-0238">DNA-binding</keyword>
<feature type="domain" description="Response regulatory" evidence="4">
    <location>
        <begin position="2"/>
        <end position="116"/>
    </location>
</feature>
<dbReference type="SUPFAM" id="SSF52172">
    <property type="entry name" value="CheY-like"/>
    <property type="match status" value="1"/>
</dbReference>
<evidence type="ECO:0000256" key="2">
    <source>
        <dbReference type="PROSITE-ProRule" id="PRU00169"/>
    </source>
</evidence>
<dbReference type="Proteomes" id="UP000623250">
    <property type="component" value="Unassembled WGS sequence"/>
</dbReference>
<dbReference type="PROSITE" id="PS51755">
    <property type="entry name" value="OMPR_PHOB"/>
    <property type="match status" value="1"/>
</dbReference>
<dbReference type="PROSITE" id="PS50110">
    <property type="entry name" value="RESPONSE_REGULATORY"/>
    <property type="match status" value="1"/>
</dbReference>
<dbReference type="GO" id="GO:0000976">
    <property type="term" value="F:transcription cis-regulatory region binding"/>
    <property type="evidence" value="ECO:0007669"/>
    <property type="project" value="TreeGrafter"/>
</dbReference>
<keyword evidence="2" id="KW-0597">Phosphoprotein</keyword>
<dbReference type="InterPro" id="IPR036388">
    <property type="entry name" value="WH-like_DNA-bd_sf"/>
</dbReference>
<accession>A0A8I1GJ25</accession>
<dbReference type="Pfam" id="PF00486">
    <property type="entry name" value="Trans_reg_C"/>
    <property type="match status" value="1"/>
</dbReference>
<dbReference type="Gene3D" id="1.10.10.10">
    <property type="entry name" value="Winged helix-like DNA-binding domain superfamily/Winged helix DNA-binding domain"/>
    <property type="match status" value="1"/>
</dbReference>
<dbReference type="GO" id="GO:0005829">
    <property type="term" value="C:cytosol"/>
    <property type="evidence" value="ECO:0007669"/>
    <property type="project" value="TreeGrafter"/>
</dbReference>
<feature type="DNA-binding region" description="OmpR/PhoB-type" evidence="3">
    <location>
        <begin position="124"/>
        <end position="222"/>
    </location>
</feature>
<dbReference type="EMBL" id="JAEMUK010000079">
    <property type="protein sequence ID" value="MBJ7544432.1"/>
    <property type="molecule type" value="Genomic_DNA"/>
</dbReference>
<dbReference type="PANTHER" id="PTHR48111:SF36">
    <property type="entry name" value="TRANSCRIPTIONAL REGULATORY PROTEIN CUTR"/>
    <property type="match status" value="1"/>
</dbReference>
<name>A0A8I1GJ25_9HYPH</name>
<dbReference type="GO" id="GO:0000156">
    <property type="term" value="F:phosphorelay response regulator activity"/>
    <property type="evidence" value="ECO:0007669"/>
    <property type="project" value="TreeGrafter"/>
</dbReference>
<gene>
    <name evidence="6" type="ORF">JDN41_12830</name>
</gene>
<dbReference type="InterPro" id="IPR011006">
    <property type="entry name" value="CheY-like_superfamily"/>
</dbReference>
<evidence type="ECO:0000313" key="6">
    <source>
        <dbReference type="EMBL" id="MBJ7544432.1"/>
    </source>
</evidence>
<dbReference type="Gene3D" id="3.40.50.2300">
    <property type="match status" value="1"/>
</dbReference>
<dbReference type="SUPFAM" id="SSF46894">
    <property type="entry name" value="C-terminal effector domain of the bipartite response regulators"/>
    <property type="match status" value="1"/>
</dbReference>
<keyword evidence="7" id="KW-1185">Reference proteome</keyword>
<dbReference type="InterPro" id="IPR001789">
    <property type="entry name" value="Sig_transdc_resp-reg_receiver"/>
</dbReference>
<dbReference type="PANTHER" id="PTHR48111">
    <property type="entry name" value="REGULATOR OF RPOS"/>
    <property type="match status" value="1"/>
</dbReference>
<dbReference type="SMART" id="SM00862">
    <property type="entry name" value="Trans_reg_C"/>
    <property type="match status" value="1"/>
</dbReference>
<dbReference type="Pfam" id="PF00072">
    <property type="entry name" value="Response_reg"/>
    <property type="match status" value="1"/>
</dbReference>
<protein>
    <submittedName>
        <fullName evidence="6">Response regulator transcription factor</fullName>
    </submittedName>
</protein>
<evidence type="ECO:0000313" key="7">
    <source>
        <dbReference type="Proteomes" id="UP000623250"/>
    </source>
</evidence>
<feature type="domain" description="OmpR/PhoB-type" evidence="5">
    <location>
        <begin position="124"/>
        <end position="222"/>
    </location>
</feature>
<evidence type="ECO:0000256" key="1">
    <source>
        <dbReference type="ARBA" id="ARBA00023125"/>
    </source>
</evidence>
<evidence type="ECO:0000259" key="4">
    <source>
        <dbReference type="PROSITE" id="PS50110"/>
    </source>
</evidence>
<sequence length="228" mass="25544">MRLLVLDAPSSQRTPWISALKTDGFNFDRFNHLSDGKEAVAQMAYQMMLVDSRLPGGDAVGWLRDQRSVGVTTPFVLVTPAHDLEKRIRAFEYGADDCVIDTIDARELVAKVRAILRRAPMLKPGIVDAGNLRFDIEAREVSCASAMLALPRRELDILEHLMASFNRTVRRNFLETAAYGTFGEVCPNTIEVRMSRLRRALQQAGADVEIRTIRGVGYRLQPISSEQP</sequence>
<dbReference type="SMART" id="SM00448">
    <property type="entry name" value="REC"/>
    <property type="match status" value="1"/>
</dbReference>
<comment type="caution">
    <text evidence="6">The sequence shown here is derived from an EMBL/GenBank/DDBJ whole genome shotgun (WGS) entry which is preliminary data.</text>
</comment>
<dbReference type="InterPro" id="IPR001867">
    <property type="entry name" value="OmpR/PhoB-type_DNA-bd"/>
</dbReference>
<evidence type="ECO:0000259" key="5">
    <source>
        <dbReference type="PROSITE" id="PS51755"/>
    </source>
</evidence>
<feature type="modified residue" description="4-aspartylphosphate" evidence="2">
    <location>
        <position position="51"/>
    </location>
</feature>
<dbReference type="GO" id="GO:0032993">
    <property type="term" value="C:protein-DNA complex"/>
    <property type="evidence" value="ECO:0007669"/>
    <property type="project" value="TreeGrafter"/>
</dbReference>
<organism evidence="6 7">
    <name type="scientific">Rhodomicrobium udaipurense</name>
    <dbReference type="NCBI Taxonomy" id="1202716"/>
    <lineage>
        <taxon>Bacteria</taxon>
        <taxon>Pseudomonadati</taxon>
        <taxon>Pseudomonadota</taxon>
        <taxon>Alphaproteobacteria</taxon>
        <taxon>Hyphomicrobiales</taxon>
        <taxon>Hyphomicrobiaceae</taxon>
        <taxon>Rhodomicrobium</taxon>
    </lineage>
</organism>
<dbReference type="AlphaFoldDB" id="A0A8I1GJ25"/>
<dbReference type="RefSeq" id="WP_037235717.1">
    <property type="nucleotide sequence ID" value="NZ_JAEMUK010000079.1"/>
</dbReference>
<proteinExistence type="predicted"/>
<dbReference type="GO" id="GO:0006355">
    <property type="term" value="P:regulation of DNA-templated transcription"/>
    <property type="evidence" value="ECO:0007669"/>
    <property type="project" value="InterPro"/>
</dbReference>
<dbReference type="InterPro" id="IPR039420">
    <property type="entry name" value="WalR-like"/>
</dbReference>
<dbReference type="CDD" id="cd00383">
    <property type="entry name" value="trans_reg_C"/>
    <property type="match status" value="1"/>
</dbReference>
<dbReference type="InterPro" id="IPR016032">
    <property type="entry name" value="Sig_transdc_resp-reg_C-effctor"/>
</dbReference>